<gene>
    <name evidence="17" type="ORF">BDV96DRAFT_613016</name>
</gene>
<keyword evidence="6" id="KW-0378">Hydrolase</keyword>
<dbReference type="GO" id="GO:0071014">
    <property type="term" value="C:post-mRNA release spliceosomal complex"/>
    <property type="evidence" value="ECO:0007669"/>
    <property type="project" value="UniProtKB-ARBA"/>
</dbReference>
<dbReference type="InterPro" id="IPR001374">
    <property type="entry name" value="R3H_dom"/>
</dbReference>
<keyword evidence="8" id="KW-0067">ATP-binding</keyword>
<name>A0A6A5Z9E4_9PLEO</name>
<dbReference type="FunFam" id="3.30.70.330:FF:000183">
    <property type="entry name" value="R3H domain containing protein"/>
    <property type="match status" value="1"/>
</dbReference>
<keyword evidence="18" id="KW-1185">Reference proteome</keyword>
<dbReference type="InterPro" id="IPR000504">
    <property type="entry name" value="RRM_dom"/>
</dbReference>
<evidence type="ECO:0000259" key="16">
    <source>
        <dbReference type="PROSITE" id="PS51061"/>
    </source>
</evidence>
<evidence type="ECO:0000259" key="15">
    <source>
        <dbReference type="PROSITE" id="PS50102"/>
    </source>
</evidence>
<evidence type="ECO:0000256" key="9">
    <source>
        <dbReference type="ARBA" id="ARBA00022884"/>
    </source>
</evidence>
<dbReference type="GO" id="GO:0003729">
    <property type="term" value="F:mRNA binding"/>
    <property type="evidence" value="ECO:0007669"/>
    <property type="project" value="TreeGrafter"/>
</dbReference>
<protein>
    <recommendedName>
        <fullName evidence="19">R3H domain protein</fullName>
    </recommendedName>
</protein>
<feature type="region of interest" description="Disordered" evidence="14">
    <location>
        <begin position="440"/>
        <end position="486"/>
    </location>
</feature>
<evidence type="ECO:0000256" key="14">
    <source>
        <dbReference type="SAM" id="MobiDB-lite"/>
    </source>
</evidence>
<dbReference type="SUPFAM" id="SSF54928">
    <property type="entry name" value="RNA-binding domain, RBD"/>
    <property type="match status" value="1"/>
</dbReference>
<comment type="subcellular location">
    <subcellularLocation>
        <location evidence="2">Cytoplasm</location>
    </subcellularLocation>
    <subcellularLocation>
        <location evidence="1">Nucleus</location>
    </subcellularLocation>
</comment>
<evidence type="ECO:0000256" key="4">
    <source>
        <dbReference type="ARBA" id="ARBA00022553"/>
    </source>
</evidence>
<comment type="function">
    <text evidence="11">Regulates global gene expression after oxidative stress. Interacts and stabilizes mRNAs and may regulate their transition between different cytoplasmic components after oxidative stress.</text>
</comment>
<dbReference type="PROSITE" id="PS50102">
    <property type="entry name" value="RRM"/>
    <property type="match status" value="1"/>
</dbReference>
<evidence type="ECO:0000313" key="18">
    <source>
        <dbReference type="Proteomes" id="UP000799770"/>
    </source>
</evidence>
<dbReference type="PANTHER" id="PTHR23003:SF17">
    <property type="entry name" value="RNA-BINDING PROTEIN PIN4"/>
    <property type="match status" value="1"/>
</dbReference>
<feature type="compositionally biased region" description="Basic and acidic residues" evidence="14">
    <location>
        <begin position="244"/>
        <end position="259"/>
    </location>
</feature>
<dbReference type="Gene3D" id="3.30.1370.50">
    <property type="entry name" value="R3H-like domain"/>
    <property type="match status" value="1"/>
</dbReference>
<keyword evidence="3" id="KW-0963">Cytoplasm</keyword>
<dbReference type="InterPro" id="IPR036867">
    <property type="entry name" value="R3H_dom_sf"/>
</dbReference>
<evidence type="ECO:0008006" key="19">
    <source>
        <dbReference type="Google" id="ProtNLM"/>
    </source>
</evidence>
<dbReference type="OrthoDB" id="434258at2759"/>
<evidence type="ECO:0000256" key="8">
    <source>
        <dbReference type="ARBA" id="ARBA00022840"/>
    </source>
</evidence>
<evidence type="ECO:0000256" key="12">
    <source>
        <dbReference type="ARBA" id="ARBA00062407"/>
    </source>
</evidence>
<dbReference type="FunFam" id="3.30.1370.50:FF:000002">
    <property type="entry name" value="Immunoglobulin mu DNA-binding protein 2"/>
    <property type="match status" value="1"/>
</dbReference>
<feature type="region of interest" description="Disordered" evidence="14">
    <location>
        <begin position="1"/>
        <end position="38"/>
    </location>
</feature>
<dbReference type="Gene3D" id="3.30.70.330">
    <property type="match status" value="1"/>
</dbReference>
<dbReference type="GO" id="GO:0005524">
    <property type="term" value="F:ATP binding"/>
    <property type="evidence" value="ECO:0007669"/>
    <property type="project" value="UniProtKB-KW"/>
</dbReference>
<dbReference type="EMBL" id="ML977324">
    <property type="protein sequence ID" value="KAF2115041.1"/>
    <property type="molecule type" value="Genomic_DNA"/>
</dbReference>
<evidence type="ECO:0000256" key="13">
    <source>
        <dbReference type="PROSITE-ProRule" id="PRU00176"/>
    </source>
</evidence>
<feature type="compositionally biased region" description="Low complexity" evidence="14">
    <location>
        <begin position="440"/>
        <end position="454"/>
    </location>
</feature>
<evidence type="ECO:0000256" key="10">
    <source>
        <dbReference type="ARBA" id="ARBA00023242"/>
    </source>
</evidence>
<dbReference type="GO" id="GO:0003677">
    <property type="term" value="F:DNA binding"/>
    <property type="evidence" value="ECO:0007669"/>
    <property type="project" value="UniProtKB-ARBA"/>
</dbReference>
<dbReference type="Proteomes" id="UP000799770">
    <property type="component" value="Unassembled WGS sequence"/>
</dbReference>
<evidence type="ECO:0000256" key="2">
    <source>
        <dbReference type="ARBA" id="ARBA00004496"/>
    </source>
</evidence>
<dbReference type="PROSITE" id="PS51061">
    <property type="entry name" value="R3H"/>
    <property type="match status" value="1"/>
</dbReference>
<evidence type="ECO:0000256" key="1">
    <source>
        <dbReference type="ARBA" id="ARBA00004123"/>
    </source>
</evidence>
<keyword evidence="5" id="KW-0547">Nucleotide-binding</keyword>
<proteinExistence type="predicted"/>
<evidence type="ECO:0000256" key="5">
    <source>
        <dbReference type="ARBA" id="ARBA00022741"/>
    </source>
</evidence>
<keyword evidence="4" id="KW-0597">Phosphoprotein</keyword>
<evidence type="ECO:0000256" key="6">
    <source>
        <dbReference type="ARBA" id="ARBA00022801"/>
    </source>
</evidence>
<feature type="region of interest" description="Disordered" evidence="14">
    <location>
        <begin position="244"/>
        <end position="293"/>
    </location>
</feature>
<feature type="domain" description="R3H" evidence="16">
    <location>
        <begin position="300"/>
        <end position="364"/>
    </location>
</feature>
<sequence length="591" mass="64717">MYSTYDPPSSRSPGSHRHQPNTLHRQPSRQFDAYGQLPGGGLYTAEDHARGYEQQPRNYDRLNATIHAGYGYDMGTPAWNTNAFGQNTMLSSLGGAAGRMKQSGRGRSALPSGWLDQPQPIPSFALPGLGSAHPTSGLGGSARQDDFDDSEELIPTAIVIKNIPFAVKKEQLVQLMTDLRLPLPYAFNYHFDNGVFRGLAFANFTTAEETAQVINTMNHFELHGRKLRVEYKKMLPLAERERIEREKRERRGQLEEQHRPLGGNLQTQQSYSSLASHIPATSPSPVSGRPPKMVDVDLNDPQILQFYSQLLLFKESPERESMTFPSTLAPSQRRAIHTLSHQLGLAHVSKGLGEQRQVHIFKLHDNPNLSPPMPQMPTEQPRRGLNRAATTDFSDVRASEGFYNTFGRQASGLLGFPDSPGGLSAAPNLRAAKSYADLRSYTPSPAPSTASHPTGLGRLGGLNELSFGATSTSTNPNGTPTAGSMAQRDETLLERELSRMQIGSSFGQSGSPRALRQMTSWENPGPIGGHRTFGNFDDQSRERGLPARQPRGPIPERGTGFGRPRQNGHQGRGSDELSSQSNVEILVGPGQ</sequence>
<keyword evidence="10" id="KW-0539">Nucleus</keyword>
<dbReference type="AlphaFoldDB" id="A0A6A5Z9E4"/>
<dbReference type="InterPro" id="IPR034186">
    <property type="entry name" value="PIN4-like_RRM"/>
</dbReference>
<reference evidence="17" key="1">
    <citation type="journal article" date="2020" name="Stud. Mycol.">
        <title>101 Dothideomycetes genomes: a test case for predicting lifestyles and emergence of pathogens.</title>
        <authorList>
            <person name="Haridas S."/>
            <person name="Albert R."/>
            <person name="Binder M."/>
            <person name="Bloem J."/>
            <person name="Labutti K."/>
            <person name="Salamov A."/>
            <person name="Andreopoulos B."/>
            <person name="Baker S."/>
            <person name="Barry K."/>
            <person name="Bills G."/>
            <person name="Bluhm B."/>
            <person name="Cannon C."/>
            <person name="Castanera R."/>
            <person name="Culley D."/>
            <person name="Daum C."/>
            <person name="Ezra D."/>
            <person name="Gonzalez J."/>
            <person name="Henrissat B."/>
            <person name="Kuo A."/>
            <person name="Liang C."/>
            <person name="Lipzen A."/>
            <person name="Lutzoni F."/>
            <person name="Magnuson J."/>
            <person name="Mondo S."/>
            <person name="Nolan M."/>
            <person name="Ohm R."/>
            <person name="Pangilinan J."/>
            <person name="Park H.-J."/>
            <person name="Ramirez L."/>
            <person name="Alfaro M."/>
            <person name="Sun H."/>
            <person name="Tritt A."/>
            <person name="Yoshinaga Y."/>
            <person name="Zwiers L.-H."/>
            <person name="Turgeon B."/>
            <person name="Goodwin S."/>
            <person name="Spatafora J."/>
            <person name="Crous P."/>
            <person name="Grigoriev I."/>
        </authorList>
    </citation>
    <scope>NUCLEOTIDE SEQUENCE</scope>
    <source>
        <strain evidence="17">CBS 627.86</strain>
    </source>
</reference>
<dbReference type="InterPro" id="IPR012677">
    <property type="entry name" value="Nucleotide-bd_a/b_plait_sf"/>
</dbReference>
<feature type="compositionally biased region" description="Low complexity" evidence="14">
    <location>
        <begin position="468"/>
        <end position="482"/>
    </location>
</feature>
<dbReference type="GO" id="GO:0004386">
    <property type="term" value="F:helicase activity"/>
    <property type="evidence" value="ECO:0007669"/>
    <property type="project" value="UniProtKB-KW"/>
</dbReference>
<dbReference type="InterPro" id="IPR034069">
    <property type="entry name" value="R3H_Cip2"/>
</dbReference>
<feature type="compositionally biased region" description="Polar residues" evidence="14">
    <location>
        <begin position="503"/>
        <end position="522"/>
    </location>
</feature>
<dbReference type="GO" id="GO:0005737">
    <property type="term" value="C:cytoplasm"/>
    <property type="evidence" value="ECO:0007669"/>
    <property type="project" value="UniProtKB-SubCell"/>
</dbReference>
<dbReference type="CDD" id="cd02639">
    <property type="entry name" value="R3H_RRM"/>
    <property type="match status" value="1"/>
</dbReference>
<comment type="subunit">
    <text evidence="12">Interacts with csx1.</text>
</comment>
<keyword evidence="9 13" id="KW-0694">RNA-binding</keyword>
<dbReference type="PANTHER" id="PTHR23003">
    <property type="entry name" value="RNA RECOGNITION MOTIF RRM DOMAIN CONTAINING PROTEIN"/>
    <property type="match status" value="1"/>
</dbReference>
<dbReference type="SMART" id="SM00393">
    <property type="entry name" value="R3H"/>
    <property type="match status" value="1"/>
</dbReference>
<feature type="compositionally biased region" description="Polar residues" evidence="14">
    <location>
        <begin position="264"/>
        <end position="285"/>
    </location>
</feature>
<dbReference type="InterPro" id="IPR035979">
    <property type="entry name" value="RBD_domain_sf"/>
</dbReference>
<dbReference type="CDD" id="cd12253">
    <property type="entry name" value="RRM_PIN4_like"/>
    <property type="match status" value="1"/>
</dbReference>
<keyword evidence="7" id="KW-0347">Helicase</keyword>
<feature type="region of interest" description="Disordered" evidence="14">
    <location>
        <begin position="503"/>
        <end position="591"/>
    </location>
</feature>
<dbReference type="Pfam" id="PF00076">
    <property type="entry name" value="RRM_1"/>
    <property type="match status" value="1"/>
</dbReference>
<evidence type="ECO:0000256" key="11">
    <source>
        <dbReference type="ARBA" id="ARBA00055199"/>
    </source>
</evidence>
<dbReference type="SMART" id="SM00360">
    <property type="entry name" value="RRM"/>
    <property type="match status" value="1"/>
</dbReference>
<dbReference type="InterPro" id="IPR050374">
    <property type="entry name" value="RRT5_SRSF_SR"/>
</dbReference>
<organism evidence="17 18">
    <name type="scientific">Lophiotrema nucula</name>
    <dbReference type="NCBI Taxonomy" id="690887"/>
    <lineage>
        <taxon>Eukaryota</taxon>
        <taxon>Fungi</taxon>
        <taxon>Dikarya</taxon>
        <taxon>Ascomycota</taxon>
        <taxon>Pezizomycotina</taxon>
        <taxon>Dothideomycetes</taxon>
        <taxon>Pleosporomycetidae</taxon>
        <taxon>Pleosporales</taxon>
        <taxon>Lophiotremataceae</taxon>
        <taxon>Lophiotrema</taxon>
    </lineage>
</organism>
<evidence type="ECO:0000256" key="3">
    <source>
        <dbReference type="ARBA" id="ARBA00022490"/>
    </source>
</evidence>
<accession>A0A6A5Z9E4</accession>
<evidence type="ECO:0000313" key="17">
    <source>
        <dbReference type="EMBL" id="KAF2115041.1"/>
    </source>
</evidence>
<dbReference type="SUPFAM" id="SSF82708">
    <property type="entry name" value="R3H domain"/>
    <property type="match status" value="1"/>
</dbReference>
<feature type="domain" description="RRM" evidence="15">
    <location>
        <begin position="156"/>
        <end position="234"/>
    </location>
</feature>
<dbReference type="Pfam" id="PF01424">
    <property type="entry name" value="R3H"/>
    <property type="match status" value="1"/>
</dbReference>
<dbReference type="GO" id="GO:0016787">
    <property type="term" value="F:hydrolase activity"/>
    <property type="evidence" value="ECO:0007669"/>
    <property type="project" value="UniProtKB-KW"/>
</dbReference>
<evidence type="ECO:0000256" key="7">
    <source>
        <dbReference type="ARBA" id="ARBA00022806"/>
    </source>
</evidence>